<dbReference type="GO" id="GO:0004838">
    <property type="term" value="F:L-tyrosine-2-oxoglutarate transaminase activity"/>
    <property type="evidence" value="ECO:0007669"/>
    <property type="project" value="TreeGrafter"/>
</dbReference>
<dbReference type="Proteomes" id="UP000328092">
    <property type="component" value="Unassembled WGS sequence"/>
</dbReference>
<sequence>MFETLSRKPNDPLLALIGLFDADPRPDKIDLGVGVYRDEAGHSPIFRAVKAAEHLIYETQNTKSYVAPEGDQTFLDLLWSLVGGHTATIHASGVQTPGGSGALRLAADLIRGTGTGKIWLGQPSWPNHAGIFSGAGLPVETYPFFDVASQTILVDSMINALERAEPGDAVLLHACCHNPSGAVLTADDWCRITAMIAARGLTPLIDLAYQGFGAGLDEDVAALRSIISAVPEALIAVSCSKSFGLYRERTGAVFAVASLQSASETARSNLVAIARASYSMPPDHGAAIVKTILCSPELCRDWSEELESMRHRLLALRKSFADALAGRWSNAVAIGSQEGMFSILPLSQTEVLKLREKHGIYIPTSGRINVAGLKRNDVARVASAIKGAVSSALGDGP</sequence>
<dbReference type="InterPro" id="IPR015424">
    <property type="entry name" value="PyrdxlP-dep_Trfase"/>
</dbReference>
<dbReference type="RefSeq" id="WP_139859459.1">
    <property type="nucleotide sequence ID" value="NZ_CAADFC020000009.1"/>
</dbReference>
<evidence type="ECO:0000313" key="8">
    <source>
        <dbReference type="EMBL" id="VIO69320.1"/>
    </source>
</evidence>
<dbReference type="InterPro" id="IPR015422">
    <property type="entry name" value="PyrdxlP-dep_Trfase_small"/>
</dbReference>
<dbReference type="Gene3D" id="3.90.1150.10">
    <property type="entry name" value="Aspartate Aminotransferase, domain 1"/>
    <property type="match status" value="1"/>
</dbReference>
<comment type="caution">
    <text evidence="8">The sequence shown here is derived from an EMBL/GenBank/DDBJ whole genome shotgun (WGS) entry which is preliminary data.</text>
</comment>
<feature type="domain" description="Aminotransferase class I/classII large" evidence="7">
    <location>
        <begin position="27"/>
        <end position="385"/>
    </location>
</feature>
<dbReference type="Pfam" id="PF00155">
    <property type="entry name" value="Aminotran_1_2"/>
    <property type="match status" value="1"/>
</dbReference>
<accession>A0A508T4H0</accession>
<dbReference type="NCBIfam" id="NF006719">
    <property type="entry name" value="PRK09257.1"/>
    <property type="match status" value="1"/>
</dbReference>
<evidence type="ECO:0000256" key="1">
    <source>
        <dbReference type="ARBA" id="ARBA00001933"/>
    </source>
</evidence>
<dbReference type="GO" id="GO:0030170">
    <property type="term" value="F:pyridoxal phosphate binding"/>
    <property type="evidence" value="ECO:0007669"/>
    <property type="project" value="InterPro"/>
</dbReference>
<dbReference type="EMBL" id="CAADFC020000009">
    <property type="protein sequence ID" value="VIO69320.1"/>
    <property type="molecule type" value="Genomic_DNA"/>
</dbReference>
<dbReference type="AlphaFoldDB" id="A0A508T4H0"/>
<dbReference type="InterPro" id="IPR000796">
    <property type="entry name" value="Asp_trans"/>
</dbReference>
<dbReference type="PRINTS" id="PR00799">
    <property type="entry name" value="TRANSAMINASE"/>
</dbReference>
<protein>
    <submittedName>
        <fullName evidence="8">Aspartate aminotransferase</fullName>
        <ecNumber evidence="8">2.6.1.1</ecNumber>
    </submittedName>
</protein>
<dbReference type="InterPro" id="IPR015421">
    <property type="entry name" value="PyrdxlP-dep_Trfase_major"/>
</dbReference>
<dbReference type="EC" id="2.6.1.1" evidence="8"/>
<dbReference type="GO" id="GO:0004069">
    <property type="term" value="F:L-aspartate:2-oxoglutarate aminotransferase activity"/>
    <property type="evidence" value="ECO:0007669"/>
    <property type="project" value="UniProtKB-EC"/>
</dbReference>
<dbReference type="GO" id="GO:0042802">
    <property type="term" value="F:identical protein binding"/>
    <property type="evidence" value="ECO:0007669"/>
    <property type="project" value="TreeGrafter"/>
</dbReference>
<comment type="cofactor">
    <cofactor evidence="1">
        <name>pyridoxal 5'-phosphate</name>
        <dbReference type="ChEBI" id="CHEBI:597326"/>
    </cofactor>
</comment>
<name>A0A508T4H0_9BRAD</name>
<reference evidence="8" key="1">
    <citation type="submission" date="2019-02" db="EMBL/GenBank/DDBJ databases">
        <authorList>
            <person name="Pothier F.J."/>
        </authorList>
    </citation>
    <scope>NUCLEOTIDE SEQUENCE</scope>
    <source>
        <strain evidence="8">CI-1B</strain>
    </source>
</reference>
<dbReference type="OrthoDB" id="9766445at2"/>
<evidence type="ECO:0000256" key="2">
    <source>
        <dbReference type="ARBA" id="ARBA00007441"/>
    </source>
</evidence>
<dbReference type="SUPFAM" id="SSF53383">
    <property type="entry name" value="PLP-dependent transferases"/>
    <property type="match status" value="1"/>
</dbReference>
<comment type="subunit">
    <text evidence="3">Homodimer.</text>
</comment>
<keyword evidence="9" id="KW-1185">Reference proteome</keyword>
<evidence type="ECO:0000256" key="5">
    <source>
        <dbReference type="ARBA" id="ARBA00022679"/>
    </source>
</evidence>
<gene>
    <name evidence="8" type="primary">aspC_1</name>
    <name evidence="8" type="ORF">CI1B_26180</name>
</gene>
<evidence type="ECO:0000256" key="6">
    <source>
        <dbReference type="ARBA" id="ARBA00022898"/>
    </source>
</evidence>
<dbReference type="Gene3D" id="3.40.640.10">
    <property type="entry name" value="Type I PLP-dependent aspartate aminotransferase-like (Major domain)"/>
    <property type="match status" value="1"/>
</dbReference>
<dbReference type="PANTHER" id="PTHR11879:SF22">
    <property type="entry name" value="ASPARTATE AMINOTRANSFERASE, MITOCHONDRIAL"/>
    <property type="match status" value="1"/>
</dbReference>
<keyword evidence="6" id="KW-0663">Pyridoxal phosphate</keyword>
<keyword evidence="5 8" id="KW-0808">Transferase</keyword>
<dbReference type="GO" id="GO:0033585">
    <property type="term" value="P:L-phenylalanine biosynthetic process from chorismate via phenylpyruvate"/>
    <property type="evidence" value="ECO:0007669"/>
    <property type="project" value="TreeGrafter"/>
</dbReference>
<proteinExistence type="inferred from homology"/>
<dbReference type="CDD" id="cd00609">
    <property type="entry name" value="AAT_like"/>
    <property type="match status" value="1"/>
</dbReference>
<evidence type="ECO:0000256" key="4">
    <source>
        <dbReference type="ARBA" id="ARBA00022576"/>
    </source>
</evidence>
<dbReference type="GO" id="GO:0005829">
    <property type="term" value="C:cytosol"/>
    <property type="evidence" value="ECO:0007669"/>
    <property type="project" value="TreeGrafter"/>
</dbReference>
<evidence type="ECO:0000259" key="7">
    <source>
        <dbReference type="Pfam" id="PF00155"/>
    </source>
</evidence>
<dbReference type="InterPro" id="IPR004839">
    <property type="entry name" value="Aminotransferase_I/II_large"/>
</dbReference>
<dbReference type="PANTHER" id="PTHR11879">
    <property type="entry name" value="ASPARTATE AMINOTRANSFERASE"/>
    <property type="match status" value="1"/>
</dbReference>
<keyword evidence="4 8" id="KW-0032">Aminotransferase</keyword>
<organism evidence="8 9">
    <name type="scientific">Bradyrhizobium ivorense</name>
    <dbReference type="NCBI Taxonomy" id="2511166"/>
    <lineage>
        <taxon>Bacteria</taxon>
        <taxon>Pseudomonadati</taxon>
        <taxon>Pseudomonadota</taxon>
        <taxon>Alphaproteobacteria</taxon>
        <taxon>Hyphomicrobiales</taxon>
        <taxon>Nitrobacteraceae</taxon>
        <taxon>Bradyrhizobium</taxon>
    </lineage>
</organism>
<comment type="similarity">
    <text evidence="2">Belongs to the class-I pyridoxal-phosphate-dependent aminotransferase family.</text>
</comment>
<evidence type="ECO:0000313" key="9">
    <source>
        <dbReference type="Proteomes" id="UP000328092"/>
    </source>
</evidence>
<evidence type="ECO:0000256" key="3">
    <source>
        <dbReference type="ARBA" id="ARBA00011738"/>
    </source>
</evidence>